<protein>
    <submittedName>
        <fullName evidence="2">Uncharacterized protein</fullName>
    </submittedName>
</protein>
<accession>A0A6A6J390</accession>
<dbReference type="RefSeq" id="XP_033691374.1">
    <property type="nucleotide sequence ID" value="XM_033820574.1"/>
</dbReference>
<reference evidence="2" key="1">
    <citation type="journal article" date="2020" name="Stud. Mycol.">
        <title>101 Dothideomycetes genomes: a test case for predicting lifestyles and emergence of pathogens.</title>
        <authorList>
            <person name="Haridas S."/>
            <person name="Albert R."/>
            <person name="Binder M."/>
            <person name="Bloem J."/>
            <person name="Labutti K."/>
            <person name="Salamov A."/>
            <person name="Andreopoulos B."/>
            <person name="Baker S."/>
            <person name="Barry K."/>
            <person name="Bills G."/>
            <person name="Bluhm B."/>
            <person name="Cannon C."/>
            <person name="Castanera R."/>
            <person name="Culley D."/>
            <person name="Daum C."/>
            <person name="Ezra D."/>
            <person name="Gonzalez J."/>
            <person name="Henrissat B."/>
            <person name="Kuo A."/>
            <person name="Liang C."/>
            <person name="Lipzen A."/>
            <person name="Lutzoni F."/>
            <person name="Magnuson J."/>
            <person name="Mondo S."/>
            <person name="Nolan M."/>
            <person name="Ohm R."/>
            <person name="Pangilinan J."/>
            <person name="Park H.-J."/>
            <person name="Ramirez L."/>
            <person name="Alfaro M."/>
            <person name="Sun H."/>
            <person name="Tritt A."/>
            <person name="Yoshinaga Y."/>
            <person name="Zwiers L.-H."/>
            <person name="Turgeon B."/>
            <person name="Goodwin S."/>
            <person name="Spatafora J."/>
            <person name="Crous P."/>
            <person name="Grigoriev I."/>
        </authorList>
    </citation>
    <scope>NUCLEOTIDE SEQUENCE</scope>
    <source>
        <strain evidence="2">CBS 122368</strain>
    </source>
</reference>
<evidence type="ECO:0000313" key="2">
    <source>
        <dbReference type="EMBL" id="KAF2256370.1"/>
    </source>
</evidence>
<dbReference type="GeneID" id="54573904"/>
<dbReference type="AlphaFoldDB" id="A0A6A6J390"/>
<feature type="compositionally biased region" description="Low complexity" evidence="1">
    <location>
        <begin position="59"/>
        <end position="71"/>
    </location>
</feature>
<proteinExistence type="predicted"/>
<feature type="compositionally biased region" description="Polar residues" evidence="1">
    <location>
        <begin position="1"/>
        <end position="16"/>
    </location>
</feature>
<keyword evidence="3" id="KW-1185">Reference proteome</keyword>
<organism evidence="2 3">
    <name type="scientific">Trematosphaeria pertusa</name>
    <dbReference type="NCBI Taxonomy" id="390896"/>
    <lineage>
        <taxon>Eukaryota</taxon>
        <taxon>Fungi</taxon>
        <taxon>Dikarya</taxon>
        <taxon>Ascomycota</taxon>
        <taxon>Pezizomycotina</taxon>
        <taxon>Dothideomycetes</taxon>
        <taxon>Pleosporomycetidae</taxon>
        <taxon>Pleosporales</taxon>
        <taxon>Massarineae</taxon>
        <taxon>Trematosphaeriaceae</taxon>
        <taxon>Trematosphaeria</taxon>
    </lineage>
</organism>
<dbReference type="Proteomes" id="UP000800094">
    <property type="component" value="Unassembled WGS sequence"/>
</dbReference>
<dbReference type="EMBL" id="ML987189">
    <property type="protein sequence ID" value="KAF2256370.1"/>
    <property type="molecule type" value="Genomic_DNA"/>
</dbReference>
<evidence type="ECO:0000256" key="1">
    <source>
        <dbReference type="SAM" id="MobiDB-lite"/>
    </source>
</evidence>
<name>A0A6A6J390_9PLEO</name>
<gene>
    <name evidence="2" type="ORF">BU26DRAFT_20416</name>
</gene>
<feature type="region of interest" description="Disordered" evidence="1">
    <location>
        <begin position="1"/>
        <end position="77"/>
    </location>
</feature>
<sequence>MNPIQYSPVRSPQQNRTAPSAPTSPSPSHQPLPLNHLNLQHSPDHMPPNSSHLQPVLFSPPTVSPRTSPPSCGLSNPSNACPHSHHIDYDRSTLWPFSRRIFISTMDISTSLRASFQPTMHSIKALRDPLTLPSPTPATAAPLARYAASAKFFLHLRA</sequence>
<evidence type="ECO:0000313" key="3">
    <source>
        <dbReference type="Proteomes" id="UP000800094"/>
    </source>
</evidence>